<evidence type="ECO:0000256" key="12">
    <source>
        <dbReference type="SAM" id="MobiDB-lite"/>
    </source>
</evidence>
<dbReference type="SMART" id="SM00355">
    <property type="entry name" value="ZnF_C2H2"/>
    <property type="match status" value="3"/>
</dbReference>
<dbReference type="GO" id="GO:0003677">
    <property type="term" value="F:DNA binding"/>
    <property type="evidence" value="ECO:0007669"/>
    <property type="project" value="UniProtKB-KW"/>
</dbReference>
<dbReference type="InterPro" id="IPR050331">
    <property type="entry name" value="Zinc_finger"/>
</dbReference>
<keyword evidence="7" id="KW-0238">DNA-binding</keyword>
<evidence type="ECO:0000256" key="9">
    <source>
        <dbReference type="ARBA" id="ARBA00023242"/>
    </source>
</evidence>
<dbReference type="GeneID" id="118241698"/>
<gene>
    <name evidence="14" type="primary">LOC118241698</name>
</gene>
<dbReference type="GO" id="GO:0008270">
    <property type="term" value="F:zinc ion binding"/>
    <property type="evidence" value="ECO:0007669"/>
    <property type="project" value="UniProtKB-KW"/>
</dbReference>
<keyword evidence="6" id="KW-0805">Transcription regulation</keyword>
<dbReference type="GO" id="GO:0005634">
    <property type="term" value="C:nucleus"/>
    <property type="evidence" value="ECO:0007669"/>
    <property type="project" value="UniProtKB-SubCell"/>
</dbReference>
<dbReference type="InterPro" id="IPR013087">
    <property type="entry name" value="Znf_C2H2_type"/>
</dbReference>
<reference evidence="14 15" key="1">
    <citation type="submission" date="2020-05" db="EMBL/GenBank/DDBJ databases">
        <title>Electrophorus electricus (electric eel) genome, fEleEle1, primary haplotype.</title>
        <authorList>
            <person name="Myers G."/>
            <person name="Meyer A."/>
            <person name="Fedrigo O."/>
            <person name="Formenti G."/>
            <person name="Rhie A."/>
            <person name="Tracey A."/>
            <person name="Sims Y."/>
            <person name="Jarvis E.D."/>
        </authorList>
    </citation>
    <scope>NUCLEOTIDE SEQUENCE [LARGE SCALE GENOMIC DNA]</scope>
</reference>
<dbReference type="PROSITE" id="PS50157">
    <property type="entry name" value="ZINC_FINGER_C2H2_2"/>
    <property type="match status" value="3"/>
</dbReference>
<protein>
    <recommendedName>
        <fullName evidence="13">C2H2-type domain-containing protein</fullName>
    </recommendedName>
</protein>
<dbReference type="Proteomes" id="UP000314983">
    <property type="component" value="Chromosome 1"/>
</dbReference>
<dbReference type="FunFam" id="3.30.160.60:FF:000690">
    <property type="entry name" value="Zinc finger protein 354C"/>
    <property type="match status" value="1"/>
</dbReference>
<keyword evidence="9" id="KW-0539">Nucleus</keyword>
<evidence type="ECO:0000256" key="7">
    <source>
        <dbReference type="ARBA" id="ARBA00023125"/>
    </source>
</evidence>
<proteinExistence type="predicted"/>
<reference evidence="14" key="3">
    <citation type="submission" date="2025-09" db="UniProtKB">
        <authorList>
            <consortium name="Ensembl"/>
        </authorList>
    </citation>
    <scope>IDENTIFICATION</scope>
</reference>
<dbReference type="Ensembl" id="ENSEEET00000060523.1">
    <property type="protein sequence ID" value="ENSEEEP00000062431.1"/>
    <property type="gene ID" value="ENSEEEG00000024922.1"/>
</dbReference>
<dbReference type="PANTHER" id="PTHR16515">
    <property type="entry name" value="PR DOMAIN ZINC FINGER PROTEIN"/>
    <property type="match status" value="1"/>
</dbReference>
<dbReference type="Gene3D" id="3.30.160.60">
    <property type="entry name" value="Classic Zinc Finger"/>
    <property type="match status" value="3"/>
</dbReference>
<dbReference type="Pfam" id="PF00096">
    <property type="entry name" value="zf-C2H2"/>
    <property type="match status" value="2"/>
</dbReference>
<feature type="compositionally biased region" description="Polar residues" evidence="12">
    <location>
        <begin position="164"/>
        <end position="174"/>
    </location>
</feature>
<feature type="domain" description="C2H2-type" evidence="13">
    <location>
        <begin position="317"/>
        <end position="344"/>
    </location>
</feature>
<keyword evidence="15" id="KW-1185">Reference proteome</keyword>
<evidence type="ECO:0000313" key="14">
    <source>
        <dbReference type="Ensembl" id="ENSEEEP00000062431.1"/>
    </source>
</evidence>
<evidence type="ECO:0000256" key="1">
    <source>
        <dbReference type="ARBA" id="ARBA00004123"/>
    </source>
</evidence>
<feature type="domain" description="C2H2-type" evidence="13">
    <location>
        <begin position="345"/>
        <end position="372"/>
    </location>
</feature>
<organism evidence="14 15">
    <name type="scientific">Electrophorus electricus</name>
    <name type="common">Electric eel</name>
    <name type="synonym">Gymnotus electricus</name>
    <dbReference type="NCBI Taxonomy" id="8005"/>
    <lineage>
        <taxon>Eukaryota</taxon>
        <taxon>Metazoa</taxon>
        <taxon>Chordata</taxon>
        <taxon>Craniata</taxon>
        <taxon>Vertebrata</taxon>
        <taxon>Euteleostomi</taxon>
        <taxon>Actinopterygii</taxon>
        <taxon>Neopterygii</taxon>
        <taxon>Teleostei</taxon>
        <taxon>Ostariophysi</taxon>
        <taxon>Gymnotiformes</taxon>
        <taxon>Gymnotoidei</taxon>
        <taxon>Gymnotidae</taxon>
        <taxon>Electrophorus</taxon>
    </lineage>
</organism>
<keyword evidence="8" id="KW-0804">Transcription</keyword>
<evidence type="ECO:0000256" key="10">
    <source>
        <dbReference type="PROSITE-ProRule" id="PRU00042"/>
    </source>
</evidence>
<name>A0AAY5F066_ELEEL</name>
<evidence type="ECO:0000256" key="4">
    <source>
        <dbReference type="ARBA" id="ARBA00022771"/>
    </source>
</evidence>
<feature type="coiled-coil region" evidence="11">
    <location>
        <begin position="30"/>
        <end position="57"/>
    </location>
</feature>
<keyword evidence="3" id="KW-0677">Repeat</keyword>
<feature type="region of interest" description="Disordered" evidence="12">
    <location>
        <begin position="112"/>
        <end position="132"/>
    </location>
</feature>
<evidence type="ECO:0000256" key="8">
    <source>
        <dbReference type="ARBA" id="ARBA00023163"/>
    </source>
</evidence>
<dbReference type="RefSeq" id="XP_035384044.1">
    <property type="nucleotide sequence ID" value="XM_035528151.1"/>
</dbReference>
<dbReference type="GeneTree" id="ENSGT01150000286953"/>
<dbReference type="PANTHER" id="PTHR16515:SF49">
    <property type="entry name" value="GASTRULA ZINC FINGER PROTEIN XLCGF49.1-LIKE-RELATED"/>
    <property type="match status" value="1"/>
</dbReference>
<dbReference type="InterPro" id="IPR036236">
    <property type="entry name" value="Znf_C2H2_sf"/>
</dbReference>
<keyword evidence="4 10" id="KW-0863">Zinc-finger</keyword>
<evidence type="ECO:0000259" key="13">
    <source>
        <dbReference type="PROSITE" id="PS50157"/>
    </source>
</evidence>
<evidence type="ECO:0000256" key="6">
    <source>
        <dbReference type="ARBA" id="ARBA00023015"/>
    </source>
</evidence>
<evidence type="ECO:0000256" key="2">
    <source>
        <dbReference type="ARBA" id="ARBA00022723"/>
    </source>
</evidence>
<feature type="compositionally biased region" description="Polar residues" evidence="12">
    <location>
        <begin position="112"/>
        <end position="125"/>
    </location>
</feature>
<dbReference type="FunFam" id="3.30.160.60:FF:000646">
    <property type="entry name" value="Myeloid zinc finger 1"/>
    <property type="match status" value="1"/>
</dbReference>
<dbReference type="AlphaFoldDB" id="A0AAY5F066"/>
<sequence>MTRLQTLNLFLTERFMAALNEIMEKVGVTFLEYEEEMERTQRENEFLKGRLQELEMVLASAGSGVLFSPNFPEPGSPPAQQERRSLQEQPESRELELNQNQLLRGQHVSIKTEASSHPSHVQSFLESAPEPLDTSQCLAQTDHDDELDLAIVDETSNMKREPTESTVPQISSDGTVHSPVLQIVDLESVSTAACSISNPPMLNDEIVYSIPHEESDLELSNSPKGDSSTLQESVKTTTTSCNVFPTADHKMIRANTSCNMSALHTGPQSMKTMSHAATGARDPPSASGKASISVLHSQALNQGAGVGVGALQGRATLTCPECGRPFLHRSQLKVHMYIHTGEKPYVCKQCGKRFNNGGTLSNHSSVHRQVRMYSCPVCHRRFKDTYTCRKHMRVHAKVAHAAVQQDLNSGGSRETLAKHY</sequence>
<feature type="region of interest" description="Disordered" evidence="12">
    <location>
        <begin position="65"/>
        <end position="93"/>
    </location>
</feature>
<dbReference type="SUPFAM" id="SSF57667">
    <property type="entry name" value="beta-beta-alpha zinc fingers"/>
    <property type="match status" value="2"/>
</dbReference>
<keyword evidence="2" id="KW-0479">Metal-binding</keyword>
<evidence type="ECO:0000313" key="15">
    <source>
        <dbReference type="Proteomes" id="UP000314983"/>
    </source>
</evidence>
<feature type="region of interest" description="Disordered" evidence="12">
    <location>
        <begin position="265"/>
        <end position="291"/>
    </location>
</feature>
<feature type="compositionally biased region" description="Basic and acidic residues" evidence="12">
    <location>
        <begin position="81"/>
        <end position="93"/>
    </location>
</feature>
<dbReference type="GO" id="GO:0010468">
    <property type="term" value="P:regulation of gene expression"/>
    <property type="evidence" value="ECO:0007669"/>
    <property type="project" value="TreeGrafter"/>
</dbReference>
<evidence type="ECO:0000256" key="3">
    <source>
        <dbReference type="ARBA" id="ARBA00022737"/>
    </source>
</evidence>
<accession>A0AAY5F066</accession>
<keyword evidence="5" id="KW-0862">Zinc</keyword>
<feature type="compositionally biased region" description="Polar residues" evidence="12">
    <location>
        <begin position="218"/>
        <end position="233"/>
    </location>
</feature>
<evidence type="ECO:0000256" key="5">
    <source>
        <dbReference type="ARBA" id="ARBA00022833"/>
    </source>
</evidence>
<feature type="domain" description="C2H2-type" evidence="13">
    <location>
        <begin position="373"/>
        <end position="396"/>
    </location>
</feature>
<comment type="subcellular location">
    <subcellularLocation>
        <location evidence="1">Nucleus</location>
    </subcellularLocation>
</comment>
<evidence type="ECO:0000256" key="11">
    <source>
        <dbReference type="SAM" id="Coils"/>
    </source>
</evidence>
<keyword evidence="11" id="KW-0175">Coiled coil</keyword>
<dbReference type="PROSITE" id="PS00028">
    <property type="entry name" value="ZINC_FINGER_C2H2_1"/>
    <property type="match status" value="3"/>
</dbReference>
<feature type="region of interest" description="Disordered" evidence="12">
    <location>
        <begin position="154"/>
        <end position="174"/>
    </location>
</feature>
<feature type="region of interest" description="Disordered" evidence="12">
    <location>
        <begin position="214"/>
        <end position="233"/>
    </location>
</feature>
<reference evidence="14" key="2">
    <citation type="submission" date="2025-08" db="UniProtKB">
        <authorList>
            <consortium name="Ensembl"/>
        </authorList>
    </citation>
    <scope>IDENTIFICATION</scope>
</reference>